<comment type="similarity">
    <text evidence="2">Belongs to the UPF0702 family.</text>
</comment>
<dbReference type="InterPro" id="IPR048454">
    <property type="entry name" value="YetF_N"/>
</dbReference>
<evidence type="ECO:0000259" key="9">
    <source>
        <dbReference type="Pfam" id="PF20730"/>
    </source>
</evidence>
<evidence type="ECO:0000256" key="2">
    <source>
        <dbReference type="ARBA" id="ARBA00006448"/>
    </source>
</evidence>
<evidence type="ECO:0000256" key="5">
    <source>
        <dbReference type="ARBA" id="ARBA00022989"/>
    </source>
</evidence>
<name>A0ABU8DTY2_9ACTN</name>
<evidence type="ECO:0000259" key="8">
    <source>
        <dbReference type="Pfam" id="PF04239"/>
    </source>
</evidence>
<protein>
    <submittedName>
        <fullName evidence="10">YetF domain-containing protein</fullName>
    </submittedName>
</protein>
<keyword evidence="11" id="KW-1185">Reference proteome</keyword>
<accession>A0ABU8DTY2</accession>
<sequence length="177" mass="19191">MDQTQFLVDGWEPVLRILLVGTLGYVWLALLLRGTGPRNMAKMTPFDFIITVTLGSAFGRVITASEVSLVEAVVTFSLLVALQWLFAAGRARWPRFQALVDPGPTLLFHDGRPVGRALRRHRMIESDLHSAARENGYGSLEDVAAVVLQADGTLAVIGASTMGDGSSVHPFTGTRED</sequence>
<dbReference type="PANTHER" id="PTHR34582:SF6">
    <property type="entry name" value="UPF0702 TRANSMEMBRANE PROTEIN YCAP"/>
    <property type="match status" value="1"/>
</dbReference>
<comment type="caution">
    <text evidence="10">The sequence shown here is derived from an EMBL/GenBank/DDBJ whole genome shotgun (WGS) entry which is preliminary data.</text>
</comment>
<feature type="domain" description="YetF-like N-terminal transmembrane" evidence="9">
    <location>
        <begin position="22"/>
        <end position="85"/>
    </location>
</feature>
<evidence type="ECO:0000256" key="3">
    <source>
        <dbReference type="ARBA" id="ARBA00022475"/>
    </source>
</evidence>
<keyword evidence="6 7" id="KW-0472">Membrane</keyword>
<dbReference type="InterPro" id="IPR023090">
    <property type="entry name" value="UPF0702_alpha/beta_dom_sf"/>
</dbReference>
<organism evidence="10 11">
    <name type="scientific">Klenkia sesuvii</name>
    <dbReference type="NCBI Taxonomy" id="3103137"/>
    <lineage>
        <taxon>Bacteria</taxon>
        <taxon>Bacillati</taxon>
        <taxon>Actinomycetota</taxon>
        <taxon>Actinomycetes</taxon>
        <taxon>Geodermatophilales</taxon>
        <taxon>Geodermatophilaceae</taxon>
        <taxon>Klenkia</taxon>
    </lineage>
</organism>
<dbReference type="EMBL" id="JBAPLU010000005">
    <property type="protein sequence ID" value="MEI4271487.1"/>
    <property type="molecule type" value="Genomic_DNA"/>
</dbReference>
<evidence type="ECO:0000256" key="4">
    <source>
        <dbReference type="ARBA" id="ARBA00022692"/>
    </source>
</evidence>
<evidence type="ECO:0000313" key="11">
    <source>
        <dbReference type="Proteomes" id="UP001361570"/>
    </source>
</evidence>
<feature type="transmembrane region" description="Helical" evidence="7">
    <location>
        <begin position="14"/>
        <end position="32"/>
    </location>
</feature>
<feature type="transmembrane region" description="Helical" evidence="7">
    <location>
        <begin position="68"/>
        <end position="87"/>
    </location>
</feature>
<reference evidence="10 11" key="1">
    <citation type="submission" date="2024-03" db="EMBL/GenBank/DDBJ databases">
        <title>Draft genome sequence of Klenkia sp. LSe6-5.</title>
        <authorList>
            <person name="Duangmal K."/>
            <person name="Chantavorakit T."/>
        </authorList>
    </citation>
    <scope>NUCLEOTIDE SEQUENCE [LARGE SCALE GENOMIC DNA]</scope>
    <source>
        <strain evidence="10 11">LSe6-5</strain>
    </source>
</reference>
<keyword evidence="4 7" id="KW-0812">Transmembrane</keyword>
<dbReference type="InterPro" id="IPR007353">
    <property type="entry name" value="DUF421"/>
</dbReference>
<evidence type="ECO:0000313" key="10">
    <source>
        <dbReference type="EMBL" id="MEI4271487.1"/>
    </source>
</evidence>
<evidence type="ECO:0000256" key="1">
    <source>
        <dbReference type="ARBA" id="ARBA00004651"/>
    </source>
</evidence>
<dbReference type="Proteomes" id="UP001361570">
    <property type="component" value="Unassembled WGS sequence"/>
</dbReference>
<proteinExistence type="inferred from homology"/>
<dbReference type="Gene3D" id="3.30.240.20">
    <property type="entry name" value="bsu07140 like domains"/>
    <property type="match status" value="1"/>
</dbReference>
<evidence type="ECO:0000256" key="7">
    <source>
        <dbReference type="SAM" id="Phobius"/>
    </source>
</evidence>
<feature type="transmembrane region" description="Helical" evidence="7">
    <location>
        <begin position="44"/>
        <end position="62"/>
    </location>
</feature>
<comment type="subcellular location">
    <subcellularLocation>
        <location evidence="1">Cell membrane</location>
        <topology evidence="1">Multi-pass membrane protein</topology>
    </subcellularLocation>
</comment>
<evidence type="ECO:0000256" key="6">
    <source>
        <dbReference type="ARBA" id="ARBA00023136"/>
    </source>
</evidence>
<gene>
    <name evidence="10" type="ORF">TEK04_07105</name>
</gene>
<dbReference type="Pfam" id="PF04239">
    <property type="entry name" value="DUF421"/>
    <property type="match status" value="1"/>
</dbReference>
<dbReference type="Pfam" id="PF20730">
    <property type="entry name" value="YetF_N"/>
    <property type="match status" value="1"/>
</dbReference>
<feature type="domain" description="YetF C-terminal" evidence="8">
    <location>
        <begin position="92"/>
        <end position="160"/>
    </location>
</feature>
<dbReference type="PANTHER" id="PTHR34582">
    <property type="entry name" value="UPF0702 TRANSMEMBRANE PROTEIN YCAP"/>
    <property type="match status" value="1"/>
</dbReference>
<keyword evidence="5 7" id="KW-1133">Transmembrane helix</keyword>
<keyword evidence="3" id="KW-1003">Cell membrane</keyword>
<dbReference type="RefSeq" id="WP_336403626.1">
    <property type="nucleotide sequence ID" value="NZ_JBAPLU010000005.1"/>
</dbReference>